<evidence type="ECO:0000313" key="7">
    <source>
        <dbReference type="EMBL" id="QVL32403.1"/>
    </source>
</evidence>
<sequence length="866" mass="97379">MLFPPTGLASQTRLFMWFIMRKLKHFLLLAGAISSFSWLGWTYRPVQAADTQPEPKQFFEKEVLPILQSNCYSCHGGEKKIKGGLNLTTREDLLKGGDNGSAFNEQKPDTSLLLEVVKYEGETKMPPKGKLSQKQIDTLAAWVKMKVPFSDKKGIASGTAHGPPVVDAKAKAFWSFKAVEKIEVPKVKNGAWVANPIDAFILSKLESKGYAPAKSADKITLIKRIYYALTGLPPSQSDVENFVKDTAPDAYEKIVDRLLASRHYGENWARHWMDLARYAETNSFERDGAKAYAWKYRDYLIKSFNEDKPYDQFIREQLAGDELPQVTRDSLVATGFLRLGLWDDEPADRELSYYEQLDDMVSVTGQTFLGLTLGCCRCHDHKIDPMPQKDYYSFLAFFHGVNGYGNGPEGIRHFVNGKVEPPPAPPRNDPKNPKKKKLDQMAYEQKLLELKNEIEALETKVGSQLVAGEKDDFKYEANRAHIVAKYIGKYVTQEESERYEKFLKERAELLKNPPEGGEPVMAVIEQGRTPRDTFILIRGMPAAKGAKVEPGFPSVLTDAKPNFPEVPKDAKTTGRRKVLASWIADPKNPLTARVMANRLFQYSFGRGIVRSASNFGYQGTPPTHPELLDWLAGELVKNNWHLKPVLREIVTSNAFKMSSTPAADMDRVDPENDLLSHFDMRRLSAEEIRDTLLAICGNLNLEKTQGPSIYPPVQKEVFQGQSVPGSGWGKSNEKDGASRSVFVYIKRSLAVPLLNVFDSPDPDSPCPVRFTTTQPSQALGMLNSDFINEEANKLAKKIRKESGDDAPKNVKQALQHALLRTPTEKEIARGVKLIETLQKEDKLSYDEAFRRFCLVVLNLNEVVFLD</sequence>
<dbReference type="Pfam" id="PF07635">
    <property type="entry name" value="PSCyt1"/>
    <property type="match status" value="1"/>
</dbReference>
<dbReference type="SUPFAM" id="SSF46626">
    <property type="entry name" value="Cytochrome c"/>
    <property type="match status" value="1"/>
</dbReference>
<dbReference type="PANTHER" id="PTHR35889">
    <property type="entry name" value="CYCLOINULO-OLIGOSACCHARIDE FRUCTANOTRANSFERASE-RELATED"/>
    <property type="match status" value="1"/>
</dbReference>
<dbReference type="AlphaFoldDB" id="A0A8E6B8D0"/>
<evidence type="ECO:0000256" key="1">
    <source>
        <dbReference type="ARBA" id="ARBA00022617"/>
    </source>
</evidence>
<organism evidence="7 8">
    <name type="scientific">Telmatocola sphagniphila</name>
    <dbReference type="NCBI Taxonomy" id="1123043"/>
    <lineage>
        <taxon>Bacteria</taxon>
        <taxon>Pseudomonadati</taxon>
        <taxon>Planctomycetota</taxon>
        <taxon>Planctomycetia</taxon>
        <taxon>Gemmatales</taxon>
        <taxon>Gemmataceae</taxon>
    </lineage>
</organism>
<evidence type="ECO:0000256" key="2">
    <source>
        <dbReference type="ARBA" id="ARBA00022723"/>
    </source>
</evidence>
<dbReference type="KEGG" id="tsph:KIH39_00335"/>
<dbReference type="GO" id="GO:0009055">
    <property type="term" value="F:electron transfer activity"/>
    <property type="evidence" value="ECO:0007669"/>
    <property type="project" value="InterPro"/>
</dbReference>
<dbReference type="EMBL" id="CP074694">
    <property type="protein sequence ID" value="QVL32403.1"/>
    <property type="molecule type" value="Genomic_DNA"/>
</dbReference>
<dbReference type="PANTHER" id="PTHR35889:SF3">
    <property type="entry name" value="F-BOX DOMAIN-CONTAINING PROTEIN"/>
    <property type="match status" value="1"/>
</dbReference>
<dbReference type="RefSeq" id="WP_213497295.1">
    <property type="nucleotide sequence ID" value="NZ_CP074694.1"/>
</dbReference>
<dbReference type="Proteomes" id="UP000676194">
    <property type="component" value="Chromosome"/>
</dbReference>
<name>A0A8E6B8D0_9BACT</name>
<dbReference type="InterPro" id="IPR009056">
    <property type="entry name" value="Cyt_c-like_dom"/>
</dbReference>
<dbReference type="InterPro" id="IPR011444">
    <property type="entry name" value="DUF1549"/>
</dbReference>
<dbReference type="PROSITE" id="PS51007">
    <property type="entry name" value="CYTC"/>
    <property type="match status" value="1"/>
</dbReference>
<dbReference type="InterPro" id="IPR022655">
    <property type="entry name" value="DUF1553"/>
</dbReference>
<evidence type="ECO:0000259" key="6">
    <source>
        <dbReference type="PROSITE" id="PS51007"/>
    </source>
</evidence>
<evidence type="ECO:0000256" key="5">
    <source>
        <dbReference type="SAM" id="MobiDB-lite"/>
    </source>
</evidence>
<accession>A0A8E6B8D0</accession>
<keyword evidence="3 4" id="KW-0408">Iron</keyword>
<keyword evidence="2 4" id="KW-0479">Metal-binding</keyword>
<evidence type="ECO:0000256" key="3">
    <source>
        <dbReference type="ARBA" id="ARBA00023004"/>
    </source>
</evidence>
<dbReference type="Gene3D" id="1.10.760.10">
    <property type="entry name" value="Cytochrome c-like domain"/>
    <property type="match status" value="1"/>
</dbReference>
<keyword evidence="8" id="KW-1185">Reference proteome</keyword>
<dbReference type="GO" id="GO:0046872">
    <property type="term" value="F:metal ion binding"/>
    <property type="evidence" value="ECO:0007669"/>
    <property type="project" value="UniProtKB-KW"/>
</dbReference>
<dbReference type="InterPro" id="IPR036909">
    <property type="entry name" value="Cyt_c-like_dom_sf"/>
</dbReference>
<dbReference type="Pfam" id="PF07583">
    <property type="entry name" value="PSCyt2"/>
    <property type="match status" value="1"/>
</dbReference>
<proteinExistence type="predicted"/>
<protein>
    <submittedName>
        <fullName evidence="7">DUF1549 domain-containing protein</fullName>
    </submittedName>
</protein>
<keyword evidence="1 4" id="KW-0349">Heme</keyword>
<evidence type="ECO:0000313" key="8">
    <source>
        <dbReference type="Proteomes" id="UP000676194"/>
    </source>
</evidence>
<feature type="domain" description="Cytochrome c" evidence="6">
    <location>
        <begin position="49"/>
        <end position="147"/>
    </location>
</feature>
<dbReference type="Pfam" id="PF07587">
    <property type="entry name" value="PSD1"/>
    <property type="match status" value="1"/>
</dbReference>
<dbReference type="InterPro" id="IPR011429">
    <property type="entry name" value="Cyt_c_Planctomycete-type"/>
</dbReference>
<dbReference type="GO" id="GO:0020037">
    <property type="term" value="F:heme binding"/>
    <property type="evidence" value="ECO:0007669"/>
    <property type="project" value="InterPro"/>
</dbReference>
<feature type="region of interest" description="Disordered" evidence="5">
    <location>
        <begin position="417"/>
        <end position="438"/>
    </location>
</feature>
<reference evidence="7" key="1">
    <citation type="submission" date="2021-05" db="EMBL/GenBank/DDBJ databases">
        <title>Complete genome sequence of the cellulolytic planctomycete Telmatocola sphagniphila SP2T and characterization of the first cellulase from planctomycetes.</title>
        <authorList>
            <person name="Rakitin A.L."/>
            <person name="Beletsky A.V."/>
            <person name="Naumoff D.G."/>
            <person name="Kulichevskaya I.S."/>
            <person name="Mardanov A.V."/>
            <person name="Ravin N.V."/>
            <person name="Dedysh S.N."/>
        </authorList>
    </citation>
    <scope>NUCLEOTIDE SEQUENCE</scope>
    <source>
        <strain evidence="7">SP2T</strain>
    </source>
</reference>
<evidence type="ECO:0000256" key="4">
    <source>
        <dbReference type="PROSITE-ProRule" id="PRU00433"/>
    </source>
</evidence>
<gene>
    <name evidence="7" type="ORF">KIH39_00335</name>
</gene>